<evidence type="ECO:0000256" key="2">
    <source>
        <dbReference type="SAM" id="MobiDB-lite"/>
    </source>
</evidence>
<sequence length="371" mass="42776">MKKNHWLMPLLGSFLVLTLTACGITEKYDRRIEYKKSHDINQLEIPPDLDASMEDELVIPGGSKRNNTLTGYEKNQAKGRPGSHNMKKKVLPIADTVQVLRDGNSRWLRVKAPVDEVWPKVKTFWLEAGFLLKRDHKQVGIMETEWTENRADIPQDLVRRTLGKALDFFWEAYTRDKFRTRLEHAPDNQGQTEIFLTHRGAEQVSQGENFVWQYRPTDPELEVEMLNRMMVYLGLSEEQAVAQQAKAQVQEASAVLEQQTLRVRKNFMQSWRLTGLALDRSGFSVEDRNRAKGLYYVRYVPQKTVADNDKGWLDSLAFWRGDEADKARDFQIKLDEASNNTTQISVLDENGKAVPEAVSVQILQVLLEQLR</sequence>
<accession>A0A1H6FH26</accession>
<dbReference type="PROSITE" id="PS51257">
    <property type="entry name" value="PROKAR_LIPOPROTEIN"/>
    <property type="match status" value="1"/>
</dbReference>
<evidence type="ECO:0000313" key="3">
    <source>
        <dbReference type="EMBL" id="SEH08335.1"/>
    </source>
</evidence>
<evidence type="ECO:0000313" key="4">
    <source>
        <dbReference type="Proteomes" id="UP000236724"/>
    </source>
</evidence>
<dbReference type="Pfam" id="PF06804">
    <property type="entry name" value="Lipoprotein_18"/>
    <property type="match status" value="1"/>
</dbReference>
<dbReference type="EMBL" id="FMSV02000548">
    <property type="protein sequence ID" value="SEH08335.1"/>
    <property type="molecule type" value="Genomic_DNA"/>
</dbReference>
<dbReference type="RefSeq" id="WP_177428628.1">
    <property type="nucleotide sequence ID" value="NZ_FMSV02000548.1"/>
</dbReference>
<dbReference type="InterPro" id="IPR010653">
    <property type="entry name" value="NlpB/DapX"/>
</dbReference>
<name>A0A1H6FH26_9GAMM</name>
<protein>
    <submittedName>
        <fullName evidence="3">Lipoprotein</fullName>
    </submittedName>
</protein>
<feature type="region of interest" description="Disordered" evidence="2">
    <location>
        <begin position="64"/>
        <end position="86"/>
    </location>
</feature>
<dbReference type="Proteomes" id="UP000236724">
    <property type="component" value="Unassembled WGS sequence"/>
</dbReference>
<reference evidence="3 4" key="1">
    <citation type="submission" date="2016-10" db="EMBL/GenBank/DDBJ databases">
        <authorList>
            <person name="de Groot N.N."/>
        </authorList>
    </citation>
    <scope>NUCLEOTIDE SEQUENCE [LARGE SCALE GENOMIC DNA]</scope>
    <source>
        <strain evidence="3">MBHS1</strain>
    </source>
</reference>
<evidence type="ECO:0000256" key="1">
    <source>
        <dbReference type="SAM" id="Coils"/>
    </source>
</evidence>
<dbReference type="AlphaFoldDB" id="A0A1H6FH26"/>
<dbReference type="Gene3D" id="3.30.310.170">
    <property type="entry name" value="Outer membrane protein assembly factor BamC"/>
    <property type="match status" value="1"/>
</dbReference>
<gene>
    <name evidence="3" type="ORF">MBHS_04226</name>
</gene>
<keyword evidence="3" id="KW-0449">Lipoprotein</keyword>
<organism evidence="3 4">
    <name type="scientific">Candidatus Venteria ishoeyi</name>
    <dbReference type="NCBI Taxonomy" id="1899563"/>
    <lineage>
        <taxon>Bacteria</taxon>
        <taxon>Pseudomonadati</taxon>
        <taxon>Pseudomonadota</taxon>
        <taxon>Gammaproteobacteria</taxon>
        <taxon>Thiotrichales</taxon>
        <taxon>Thiotrichaceae</taxon>
        <taxon>Venteria</taxon>
    </lineage>
</organism>
<dbReference type="InterPro" id="IPR042268">
    <property type="entry name" value="BamC_C"/>
</dbReference>
<proteinExistence type="predicted"/>
<keyword evidence="1" id="KW-0175">Coiled coil</keyword>
<keyword evidence="4" id="KW-1185">Reference proteome</keyword>
<feature type="coiled-coil region" evidence="1">
    <location>
        <begin position="235"/>
        <end position="262"/>
    </location>
</feature>